<evidence type="ECO:0000256" key="1">
    <source>
        <dbReference type="SAM" id="MobiDB-lite"/>
    </source>
</evidence>
<organism evidence="2 3">
    <name type="scientific">Purpureocillium lilacinum</name>
    <name type="common">Paecilomyces lilacinus</name>
    <dbReference type="NCBI Taxonomy" id="33203"/>
    <lineage>
        <taxon>Eukaryota</taxon>
        <taxon>Fungi</taxon>
        <taxon>Dikarya</taxon>
        <taxon>Ascomycota</taxon>
        <taxon>Pezizomycotina</taxon>
        <taxon>Sordariomycetes</taxon>
        <taxon>Hypocreomycetidae</taxon>
        <taxon>Hypocreales</taxon>
        <taxon>Ophiocordycipitaceae</taxon>
        <taxon>Purpureocillium</taxon>
    </lineage>
</organism>
<feature type="compositionally biased region" description="Basic residues" evidence="1">
    <location>
        <begin position="492"/>
        <end position="501"/>
    </location>
</feature>
<sequence>MTEGNWEVLLSCKKETDGSRCRERRSNALEAITAGNVLERRDRVSGLRQSTLPKDGGLGLDAGPETQAVGKPDSGRRRTEARDASVGVFGDAEDNQSGHRRTNPDEPPGEGGDLDAIVWQLLVRGRSGSSHRSDGHPLGIRLAYRTGTKQVPSKPVHPLWPFAAQVVGSTHDVTGSGEARRHVDGAQGPADCRRTTASPGTLAHGGDGGPISRPGAWSLVDPQGDADDEHCAYRVQERRRRAGGQMEDEPRASRRRVIGPLTTSRRARANGDDQTEHAGADTGRRATFRARPATLGGPAVWHVATPARPFDGGRATTPWQSAAPFVLCRCVSRGLAGPDGEAGLHGRSVGDAKRPVWTDGSVQSLVIQDCDARGVQEKVGGCVKPVRGRRRDGHRGAIEKPGRVACRRGSGNPPSQSIALAFPWSEKRLEDRVPSWKAQLEVAGAGANLVGSRCGVLIGETVRPSGCPRPPACELESREKLNRSDGGVLNKAKRTRAKGPRRTAWTARGLSRGRDPNMWTPPNATAQAIGRLMHSRPGEVRCLNQSRKEETQSKSSRPSHKENSAGHHSTMGRPRFCASLAISVAGAAQPGLGVALRCAASVRSRPPARRRVPVPCRVTGRSRVNVVTKRRPGQQQSERLPSTRGRGALAPNRHDVQPTPMCLTAAALALAAADGVLSLLVLLVRPANVAAKIVTASGISGDSPERLQLKTPCGP</sequence>
<name>A0ABR0C8G7_PURLI</name>
<proteinExistence type="predicted"/>
<dbReference type="Proteomes" id="UP001287286">
    <property type="component" value="Unassembled WGS sequence"/>
</dbReference>
<feature type="region of interest" description="Disordered" evidence="1">
    <location>
        <begin position="536"/>
        <end position="571"/>
    </location>
</feature>
<dbReference type="EMBL" id="JAWRVI010000008">
    <property type="protein sequence ID" value="KAK4092500.1"/>
    <property type="molecule type" value="Genomic_DNA"/>
</dbReference>
<protein>
    <submittedName>
        <fullName evidence="2">Uncharacterized protein</fullName>
    </submittedName>
</protein>
<gene>
    <name evidence="2" type="ORF">Purlil1_3121</name>
</gene>
<feature type="region of interest" description="Disordered" evidence="1">
    <location>
        <begin position="173"/>
        <end position="286"/>
    </location>
</feature>
<feature type="compositionally biased region" description="Basic and acidic residues" evidence="1">
    <location>
        <begin position="269"/>
        <end position="284"/>
    </location>
</feature>
<accession>A0ABR0C8G7</accession>
<feature type="region of interest" description="Disordered" evidence="1">
    <location>
        <begin position="626"/>
        <end position="655"/>
    </location>
</feature>
<feature type="compositionally biased region" description="Basic and acidic residues" evidence="1">
    <location>
        <begin position="73"/>
        <end position="83"/>
    </location>
</feature>
<feature type="region of interest" description="Disordered" evidence="1">
    <location>
        <begin position="41"/>
        <end position="113"/>
    </location>
</feature>
<reference evidence="2 3" key="1">
    <citation type="journal article" date="2024" name="Microbiol. Resour. Announc.">
        <title>Genome annotations for the ascomycete fungi Trichoderma harzianum, Trichoderma aggressivum, and Purpureocillium lilacinum.</title>
        <authorList>
            <person name="Beijen E.P.W."/>
            <person name="Ohm R.A."/>
        </authorList>
    </citation>
    <scope>NUCLEOTIDE SEQUENCE [LARGE SCALE GENOMIC DNA]</scope>
    <source>
        <strain evidence="2 3">CBS 150709</strain>
    </source>
</reference>
<evidence type="ECO:0000313" key="2">
    <source>
        <dbReference type="EMBL" id="KAK4092500.1"/>
    </source>
</evidence>
<keyword evidence="3" id="KW-1185">Reference proteome</keyword>
<evidence type="ECO:0000313" key="3">
    <source>
        <dbReference type="Proteomes" id="UP001287286"/>
    </source>
</evidence>
<feature type="region of interest" description="Disordered" evidence="1">
    <location>
        <begin position="492"/>
        <end position="521"/>
    </location>
</feature>
<comment type="caution">
    <text evidence="2">The sequence shown here is derived from an EMBL/GenBank/DDBJ whole genome shotgun (WGS) entry which is preliminary data.</text>
</comment>